<dbReference type="PANTHER" id="PTHR10334">
    <property type="entry name" value="CYSTEINE-RICH SECRETORY PROTEIN-RELATED"/>
    <property type="match status" value="1"/>
</dbReference>
<gene>
    <name evidence="2" type="ORF">OESDEN_10292</name>
</gene>
<dbReference type="Pfam" id="PF00188">
    <property type="entry name" value="CAP"/>
    <property type="match status" value="1"/>
</dbReference>
<dbReference type="SUPFAM" id="SSF55797">
    <property type="entry name" value="PR-1-like"/>
    <property type="match status" value="1"/>
</dbReference>
<dbReference type="SMART" id="SM00198">
    <property type="entry name" value="SCP"/>
    <property type="match status" value="1"/>
</dbReference>
<sequence>MPTKGTEMPGLRSEKNDNALQLSIWLSEALSHEEKKKFLITHNQYRSRAAGAGLRNGIDNLSSSIPFAAKMMQLEWSDDLALQAQERADLCQQHLSESMNENHGANMDINLSRMKAAQEIMRGWMHELPHKGFRQSGNNFYSYLGINHSAKMLYDQNTRVGCGLSKCKWFYNAVCRYERLSILEDQQRVSNYMRWVRRARNAQEDRSASSKCVHIPYIMKARVFYR</sequence>
<dbReference type="EMBL" id="KN553666">
    <property type="protein sequence ID" value="KHJ89874.1"/>
    <property type="molecule type" value="Genomic_DNA"/>
</dbReference>
<dbReference type="OrthoDB" id="414826at2759"/>
<dbReference type="InterPro" id="IPR014044">
    <property type="entry name" value="CAP_dom"/>
</dbReference>
<name>A0A0B1SY09_OESDE</name>
<evidence type="ECO:0000313" key="2">
    <source>
        <dbReference type="EMBL" id="KHJ89874.1"/>
    </source>
</evidence>
<reference evidence="2 3" key="1">
    <citation type="submission" date="2014-03" db="EMBL/GenBank/DDBJ databases">
        <title>Draft genome of the hookworm Oesophagostomum dentatum.</title>
        <authorList>
            <person name="Mitreva M."/>
        </authorList>
    </citation>
    <scope>NUCLEOTIDE SEQUENCE [LARGE SCALE GENOMIC DNA]</scope>
    <source>
        <strain evidence="2 3">OD-Hann</strain>
    </source>
</reference>
<dbReference type="CDD" id="cd05380">
    <property type="entry name" value="CAP_euk"/>
    <property type="match status" value="1"/>
</dbReference>
<evidence type="ECO:0000313" key="3">
    <source>
        <dbReference type="Proteomes" id="UP000053660"/>
    </source>
</evidence>
<proteinExistence type="predicted"/>
<organism evidence="2 3">
    <name type="scientific">Oesophagostomum dentatum</name>
    <name type="common">Nodular worm</name>
    <dbReference type="NCBI Taxonomy" id="61180"/>
    <lineage>
        <taxon>Eukaryota</taxon>
        <taxon>Metazoa</taxon>
        <taxon>Ecdysozoa</taxon>
        <taxon>Nematoda</taxon>
        <taxon>Chromadorea</taxon>
        <taxon>Rhabditida</taxon>
        <taxon>Rhabditina</taxon>
        <taxon>Rhabditomorpha</taxon>
        <taxon>Strongyloidea</taxon>
        <taxon>Strongylidae</taxon>
        <taxon>Oesophagostomum</taxon>
    </lineage>
</organism>
<accession>A0A0B1SY09</accession>
<dbReference type="InterPro" id="IPR035940">
    <property type="entry name" value="CAP_sf"/>
</dbReference>
<dbReference type="Proteomes" id="UP000053660">
    <property type="component" value="Unassembled WGS sequence"/>
</dbReference>
<dbReference type="InterPro" id="IPR001283">
    <property type="entry name" value="CRISP-related"/>
</dbReference>
<dbReference type="AlphaFoldDB" id="A0A0B1SY09"/>
<evidence type="ECO:0000259" key="1">
    <source>
        <dbReference type="SMART" id="SM00198"/>
    </source>
</evidence>
<feature type="domain" description="SCP" evidence="1">
    <location>
        <begin position="33"/>
        <end position="178"/>
    </location>
</feature>
<protein>
    <submittedName>
        <fullName evidence="2">SCP-like protein</fullName>
    </submittedName>
</protein>
<dbReference type="Gene3D" id="3.40.33.10">
    <property type="entry name" value="CAP"/>
    <property type="match status" value="1"/>
</dbReference>
<keyword evidence="3" id="KW-1185">Reference proteome</keyword>